<accession>A0A174WTV3</accession>
<evidence type="ECO:0000313" key="2">
    <source>
        <dbReference type="Proteomes" id="UP000092714"/>
    </source>
</evidence>
<proteinExistence type="predicted"/>
<comment type="caution">
    <text evidence="1">The sequence shown here is derived from an EMBL/GenBank/DDBJ whole genome shotgun (WGS) entry which is preliminary data.</text>
</comment>
<dbReference type="RefSeq" id="WP_027099005.1">
    <property type="nucleotide sequence ID" value="NZ_CABHIH010000009.1"/>
</dbReference>
<keyword evidence="2" id="KW-1185">Reference proteome</keyword>
<dbReference type="eggNOG" id="ENOG50335BA">
    <property type="taxonomic scope" value="Bacteria"/>
</dbReference>
<reference evidence="1 2" key="1">
    <citation type="submission" date="2016-06" db="EMBL/GenBank/DDBJ databases">
        <authorList>
            <person name="Kjaerup R.B."/>
            <person name="Dalgaard T.S."/>
            <person name="Juul-Madsen H.R."/>
        </authorList>
    </citation>
    <scope>NUCLEOTIDE SEQUENCE [LARGE SCALE GENOMIC DNA]</scope>
    <source>
        <strain evidence="1 2">373-A1</strain>
    </source>
</reference>
<organism evidence="1 2">
    <name type="scientific">Clostridium paraputrificum</name>
    <dbReference type="NCBI Taxonomy" id="29363"/>
    <lineage>
        <taxon>Bacteria</taxon>
        <taxon>Bacillati</taxon>
        <taxon>Bacillota</taxon>
        <taxon>Clostridia</taxon>
        <taxon>Eubacteriales</taxon>
        <taxon>Clostridiaceae</taxon>
        <taxon>Clostridium</taxon>
    </lineage>
</organism>
<name>A0A174WTV3_9CLOT</name>
<evidence type="ECO:0000313" key="1">
    <source>
        <dbReference type="EMBL" id="OBY09625.1"/>
    </source>
</evidence>
<dbReference type="EMBL" id="MAPZ01000028">
    <property type="protein sequence ID" value="OBY09625.1"/>
    <property type="molecule type" value="Genomic_DNA"/>
</dbReference>
<gene>
    <name evidence="1" type="ORF">CP373A1_14860</name>
</gene>
<dbReference type="GeneID" id="42776839"/>
<protein>
    <submittedName>
        <fullName evidence="1">Uncharacterized protein</fullName>
    </submittedName>
</protein>
<dbReference type="OrthoDB" id="1900924at2"/>
<dbReference type="AlphaFoldDB" id="A0A174WTV3"/>
<sequence length="197" mass="23050">MKVKVIAEIEDKDREFKVRRMNIDEIIVNYPTGTGLKSYKHDEVELISEGEIDDFLINNINFLTIKLNRGISIFFYKALKDSLENEMDEKLNDLNVLRDRYKVNKRGIWEKELICVINNSLPIKVMASGQNFKRDNYSILITPLEIQGFMEGAKEEINKIRKEIKQKEILLSRYGKAINNIKKSEKNEAIYLLSDTE</sequence>
<dbReference type="Proteomes" id="UP000092714">
    <property type="component" value="Unassembled WGS sequence"/>
</dbReference>